<protein>
    <submittedName>
        <fullName evidence="1">Glyoxalase</fullName>
    </submittedName>
</protein>
<evidence type="ECO:0000313" key="2">
    <source>
        <dbReference type="Proteomes" id="UP000028643"/>
    </source>
</evidence>
<reference evidence="1 2" key="1">
    <citation type="submission" date="2014-07" db="EMBL/GenBank/DDBJ databases">
        <title>Draft Genome Sequences of Environmental Pseudomonas syringae strains.</title>
        <authorList>
            <person name="Baltrus D.A."/>
            <person name="Berge O."/>
            <person name="Morris C."/>
        </authorList>
    </citation>
    <scope>NUCLEOTIDE SEQUENCE [LARGE SCALE GENOMIC DNA]</scope>
    <source>
        <strain evidence="1 2">CEB003</strain>
    </source>
</reference>
<sequence>MLSYLYIGANDVEASGRFYDAVLSPLGYEKEVAQEQYCFSLPDVADKSNGPGTIHVAQPFDGEPATAGNGVMLAFRTDSKAQVEAAYTGGLANGGTDEGAPGYRDAYDDDFYVAYLRDPLGNKVAVFFIG</sequence>
<organism evidence="1 2">
    <name type="scientific">Pseudomonas syringae</name>
    <dbReference type="NCBI Taxonomy" id="317"/>
    <lineage>
        <taxon>Bacteria</taxon>
        <taxon>Pseudomonadati</taxon>
        <taxon>Pseudomonadota</taxon>
        <taxon>Gammaproteobacteria</taxon>
        <taxon>Pseudomonadales</taxon>
        <taxon>Pseudomonadaceae</taxon>
        <taxon>Pseudomonas</taxon>
    </lineage>
</organism>
<dbReference type="PANTHER" id="PTHR35006">
    <property type="entry name" value="GLYOXALASE FAMILY PROTEIN (AFU_ORTHOLOGUE AFUA_5G14830)"/>
    <property type="match status" value="1"/>
</dbReference>
<dbReference type="AlphaFoldDB" id="A0A085V0M8"/>
<dbReference type="InterPro" id="IPR029068">
    <property type="entry name" value="Glyas_Bleomycin-R_OHBP_Dase"/>
</dbReference>
<dbReference type="Gene3D" id="3.10.180.10">
    <property type="entry name" value="2,3-Dihydroxybiphenyl 1,2-Dioxygenase, domain 1"/>
    <property type="match status" value="1"/>
</dbReference>
<dbReference type="Proteomes" id="UP000028643">
    <property type="component" value="Unassembled WGS sequence"/>
</dbReference>
<evidence type="ECO:0000313" key="1">
    <source>
        <dbReference type="EMBL" id="KFE48991.1"/>
    </source>
</evidence>
<proteinExistence type="predicted"/>
<dbReference type="RefSeq" id="WP_020293964.1">
    <property type="nucleotide sequence ID" value="NZ_JPQT01000119.1"/>
</dbReference>
<dbReference type="CDD" id="cd07262">
    <property type="entry name" value="VOC_like"/>
    <property type="match status" value="1"/>
</dbReference>
<comment type="caution">
    <text evidence="1">The sequence shown here is derived from an EMBL/GenBank/DDBJ whole genome shotgun (WGS) entry which is preliminary data.</text>
</comment>
<dbReference type="PANTHER" id="PTHR35006:SF1">
    <property type="entry name" value="BLL2941 PROTEIN"/>
    <property type="match status" value="1"/>
</dbReference>
<accession>A0A085V0M8</accession>
<dbReference type="PATRIC" id="fig|317.174.peg.4150"/>
<dbReference type="SUPFAM" id="SSF54593">
    <property type="entry name" value="Glyoxalase/Bleomycin resistance protein/Dihydroxybiphenyl dioxygenase"/>
    <property type="match status" value="1"/>
</dbReference>
<name>A0A085V0M8_PSESX</name>
<gene>
    <name evidence="1" type="ORF">IV02_20295</name>
</gene>
<dbReference type="EMBL" id="JPQT01000119">
    <property type="protein sequence ID" value="KFE48991.1"/>
    <property type="molecule type" value="Genomic_DNA"/>
</dbReference>